<keyword evidence="1" id="KW-0812">Transmembrane</keyword>
<accession>A0A2I7N7C8</accession>
<keyword evidence="1" id="KW-0472">Membrane</keyword>
<organism evidence="2 3">
    <name type="scientific">Aquella oligotrophica</name>
    <dbReference type="NCBI Taxonomy" id="2067065"/>
    <lineage>
        <taxon>Bacteria</taxon>
        <taxon>Pseudomonadati</taxon>
        <taxon>Pseudomonadota</taxon>
        <taxon>Betaproteobacteria</taxon>
        <taxon>Neisseriales</taxon>
        <taxon>Neisseriaceae</taxon>
        <taxon>Aquella</taxon>
    </lineage>
</organism>
<dbReference type="AlphaFoldDB" id="A0A2I7N7C8"/>
<gene>
    <name evidence="2" type="ORF">CUN60_08640</name>
</gene>
<keyword evidence="3" id="KW-1185">Reference proteome</keyword>
<dbReference type="KEGG" id="nba:CUN60_08640"/>
<dbReference type="Proteomes" id="UP000236655">
    <property type="component" value="Chromosome"/>
</dbReference>
<protein>
    <recommendedName>
        <fullName evidence="4">FeoB-associated Cys-rich membrane protein</fullName>
    </recommendedName>
</protein>
<dbReference type="RefSeq" id="WP_102951652.1">
    <property type="nucleotide sequence ID" value="NZ_CP024847.1"/>
</dbReference>
<reference evidence="3" key="1">
    <citation type="submission" date="2017-11" db="EMBL/GenBank/DDBJ databases">
        <authorList>
            <person name="Chan K.G."/>
            <person name="Lee L.S."/>
        </authorList>
    </citation>
    <scope>NUCLEOTIDE SEQUENCE [LARGE SCALE GENOMIC DNA]</scope>
    <source>
        <strain evidence="3">DSM 100970</strain>
    </source>
</reference>
<name>A0A2I7N7C8_9NEIS</name>
<evidence type="ECO:0008006" key="4">
    <source>
        <dbReference type="Google" id="ProtNLM"/>
    </source>
</evidence>
<evidence type="ECO:0000313" key="3">
    <source>
        <dbReference type="Proteomes" id="UP000236655"/>
    </source>
</evidence>
<sequence length="61" mass="6500">MGNLIDFCSMGIIVALASVFLYKTFRKSSGGCSSNGCSSCSSGCNENKVRQFKSIPIKRIG</sequence>
<feature type="transmembrane region" description="Helical" evidence="1">
    <location>
        <begin position="7"/>
        <end position="25"/>
    </location>
</feature>
<keyword evidence="1" id="KW-1133">Transmembrane helix</keyword>
<evidence type="ECO:0000313" key="2">
    <source>
        <dbReference type="EMBL" id="AUR52359.1"/>
    </source>
</evidence>
<proteinExistence type="predicted"/>
<evidence type="ECO:0000256" key="1">
    <source>
        <dbReference type="SAM" id="Phobius"/>
    </source>
</evidence>
<dbReference type="EMBL" id="CP024847">
    <property type="protein sequence ID" value="AUR52359.1"/>
    <property type="molecule type" value="Genomic_DNA"/>
</dbReference>